<feature type="transmembrane region" description="Helical" evidence="1">
    <location>
        <begin position="339"/>
        <end position="358"/>
    </location>
</feature>
<feature type="transmembrane region" description="Helical" evidence="1">
    <location>
        <begin position="20"/>
        <end position="38"/>
    </location>
</feature>
<accession>A0ABV8BB38</accession>
<dbReference type="Pfam" id="PF01901">
    <property type="entry name" value="O_anti_polymase"/>
    <property type="match status" value="2"/>
</dbReference>
<evidence type="ECO:0000256" key="1">
    <source>
        <dbReference type="SAM" id="Phobius"/>
    </source>
</evidence>
<keyword evidence="1" id="KW-1133">Transmembrane helix</keyword>
<dbReference type="EMBL" id="JBHRZT010000073">
    <property type="protein sequence ID" value="MFC3886461.1"/>
    <property type="molecule type" value="Genomic_DNA"/>
</dbReference>
<evidence type="ECO:0000313" key="3">
    <source>
        <dbReference type="Proteomes" id="UP001595752"/>
    </source>
</evidence>
<dbReference type="InterPro" id="IPR002760">
    <property type="entry name" value="O_anti_polymase"/>
</dbReference>
<organism evidence="2 3">
    <name type="scientific">Bacillus songklensis</name>
    <dbReference type="NCBI Taxonomy" id="1069116"/>
    <lineage>
        <taxon>Bacteria</taxon>
        <taxon>Bacillati</taxon>
        <taxon>Bacillota</taxon>
        <taxon>Bacilli</taxon>
        <taxon>Bacillales</taxon>
        <taxon>Bacillaceae</taxon>
        <taxon>Bacillus</taxon>
    </lineage>
</organism>
<keyword evidence="3" id="KW-1185">Reference proteome</keyword>
<dbReference type="Proteomes" id="UP001595752">
    <property type="component" value="Unassembled WGS sequence"/>
</dbReference>
<feature type="transmembrane region" description="Helical" evidence="1">
    <location>
        <begin position="89"/>
        <end position="108"/>
    </location>
</feature>
<feature type="transmembrane region" description="Helical" evidence="1">
    <location>
        <begin position="197"/>
        <end position="219"/>
    </location>
</feature>
<gene>
    <name evidence="2" type="ORF">ACFOU2_24395</name>
</gene>
<dbReference type="RefSeq" id="WP_377918883.1">
    <property type="nucleotide sequence ID" value="NZ_JBHRZT010000073.1"/>
</dbReference>
<keyword evidence="1" id="KW-0812">Transmembrane</keyword>
<name>A0ABV8BB38_9BACI</name>
<feature type="transmembrane region" description="Helical" evidence="1">
    <location>
        <begin position="128"/>
        <end position="146"/>
    </location>
</feature>
<reference evidence="3" key="1">
    <citation type="journal article" date="2019" name="Int. J. Syst. Evol. Microbiol.">
        <title>The Global Catalogue of Microorganisms (GCM) 10K type strain sequencing project: providing services to taxonomists for standard genome sequencing and annotation.</title>
        <authorList>
            <consortium name="The Broad Institute Genomics Platform"/>
            <consortium name="The Broad Institute Genome Sequencing Center for Infectious Disease"/>
            <person name="Wu L."/>
            <person name="Ma J."/>
        </authorList>
    </citation>
    <scope>NUCLEOTIDE SEQUENCE [LARGE SCALE GENOMIC DNA]</scope>
    <source>
        <strain evidence="3">CCUG 61889</strain>
    </source>
</reference>
<comment type="caution">
    <text evidence="2">The sequence shown here is derived from an EMBL/GenBank/DDBJ whole genome shotgun (WGS) entry which is preliminary data.</text>
</comment>
<protein>
    <submittedName>
        <fullName evidence="2">Oligosaccharide repeat unit polymerase</fullName>
    </submittedName>
</protein>
<feature type="transmembrane region" description="Helical" evidence="1">
    <location>
        <begin position="50"/>
        <end position="68"/>
    </location>
</feature>
<proteinExistence type="predicted"/>
<keyword evidence="1" id="KW-0472">Membrane</keyword>
<feature type="transmembrane region" description="Helical" evidence="1">
    <location>
        <begin position="378"/>
        <end position="408"/>
    </location>
</feature>
<evidence type="ECO:0000313" key="2">
    <source>
        <dbReference type="EMBL" id="MFC3886461.1"/>
    </source>
</evidence>
<sequence length="421" mass="48409">MLKNNRIIRTINKYDVFSPYIFFPSIMIIYFFFSLFDFGRVELFDAKKNIVPVILVGLLAYYAAVFVVRKLGWTFPTFGLGFLKGKTIWFLYLLGLVGLASYLIMLFTGQIGITDESVRRNLDPKLNFLSTFLWFAVIFIISYRIIKEKQFKKSYIILLLFIFAAFMLMGYRTAIAIMFFTSMLIFHYMVRRISTSWLILFMTIIFVSFSLFGLFRVLTEDTTKEFNKREGPQVELTEEKADRILQLRREVNKTPKAIRALTETMVTGRIVVSKIMEYTEDHGYLKGELHKGIFSTVLPGEQVSPRMMITDAVNSYAIKDGNYITRPGRTTTPTILGQLFIEGGYVAVAIGLAIYGAVLTMLYNQMMKTGAKSYQTIAYGFVMTIFMISIHTGLLDLVFLIMIVYAIISTSIEQDRELIED</sequence>
<feature type="transmembrane region" description="Helical" evidence="1">
    <location>
        <begin position="158"/>
        <end position="185"/>
    </location>
</feature>